<dbReference type="GO" id="GO:0017000">
    <property type="term" value="P:antibiotic biosynthetic process"/>
    <property type="evidence" value="ECO:0007669"/>
    <property type="project" value="UniProtKB-ARBA"/>
</dbReference>
<dbReference type="PANTHER" id="PTHR48050">
    <property type="entry name" value="STEROL 3-BETA-GLUCOSYLTRANSFERASE"/>
    <property type="match status" value="1"/>
</dbReference>
<keyword evidence="2" id="KW-0808">Transferase</keyword>
<name>A0A7X0IJ41_9ACTN</name>
<dbReference type="GO" id="GO:0016758">
    <property type="term" value="F:hexosyltransferase activity"/>
    <property type="evidence" value="ECO:0007669"/>
    <property type="project" value="UniProtKB-ARBA"/>
</dbReference>
<evidence type="ECO:0000313" key="3">
    <source>
        <dbReference type="Proteomes" id="UP000555564"/>
    </source>
</evidence>
<dbReference type="RefSeq" id="WP_184983852.1">
    <property type="nucleotide sequence ID" value="NZ_BAAALO010000038.1"/>
</dbReference>
<dbReference type="Gene3D" id="3.40.50.2000">
    <property type="entry name" value="Glycogen Phosphorylase B"/>
    <property type="match status" value="2"/>
</dbReference>
<feature type="domain" description="Erythromycin biosynthesis protein CIII-like C-terminal" evidence="1">
    <location>
        <begin position="246"/>
        <end position="370"/>
    </location>
</feature>
<dbReference type="EMBL" id="JACHIU010000001">
    <property type="protein sequence ID" value="MBB6474928.1"/>
    <property type="molecule type" value="Genomic_DNA"/>
</dbReference>
<dbReference type="InterPro" id="IPR050426">
    <property type="entry name" value="Glycosyltransferase_28"/>
</dbReference>
<dbReference type="Proteomes" id="UP000555564">
    <property type="component" value="Unassembled WGS sequence"/>
</dbReference>
<accession>A0A7X0IJ41</accession>
<protein>
    <submittedName>
        <fullName evidence="2">UDP:flavonoid glycosyltransferase YjiC (YdhE family)</fullName>
    </submittedName>
</protein>
<dbReference type="GO" id="GO:0008194">
    <property type="term" value="F:UDP-glycosyltransferase activity"/>
    <property type="evidence" value="ECO:0007669"/>
    <property type="project" value="InterPro"/>
</dbReference>
<dbReference type="CDD" id="cd03784">
    <property type="entry name" value="GT1_Gtf-like"/>
    <property type="match status" value="1"/>
</dbReference>
<dbReference type="InterPro" id="IPR010610">
    <property type="entry name" value="EryCIII-like_C"/>
</dbReference>
<keyword evidence="3" id="KW-1185">Reference proteome</keyword>
<dbReference type="AlphaFoldDB" id="A0A7X0IJ41"/>
<organism evidence="2 3">
    <name type="scientific">Sphaerisporangium rubeum</name>
    <dbReference type="NCBI Taxonomy" id="321317"/>
    <lineage>
        <taxon>Bacteria</taxon>
        <taxon>Bacillati</taxon>
        <taxon>Actinomycetota</taxon>
        <taxon>Actinomycetes</taxon>
        <taxon>Streptosporangiales</taxon>
        <taxon>Streptosporangiaceae</taxon>
        <taxon>Sphaerisporangium</taxon>
    </lineage>
</organism>
<dbReference type="Pfam" id="PF06722">
    <property type="entry name" value="EryCIII-like_C"/>
    <property type="match status" value="1"/>
</dbReference>
<evidence type="ECO:0000259" key="1">
    <source>
        <dbReference type="Pfam" id="PF06722"/>
    </source>
</evidence>
<reference evidence="2 3" key="1">
    <citation type="submission" date="2020-08" db="EMBL/GenBank/DDBJ databases">
        <title>Sequencing the genomes of 1000 actinobacteria strains.</title>
        <authorList>
            <person name="Klenk H.-P."/>
        </authorList>
    </citation>
    <scope>NUCLEOTIDE SEQUENCE [LARGE SCALE GENOMIC DNA]</scope>
    <source>
        <strain evidence="2 3">DSM 44936</strain>
    </source>
</reference>
<dbReference type="InterPro" id="IPR002213">
    <property type="entry name" value="UDP_glucos_trans"/>
</dbReference>
<dbReference type="SUPFAM" id="SSF53756">
    <property type="entry name" value="UDP-Glycosyltransferase/glycogen phosphorylase"/>
    <property type="match status" value="1"/>
</dbReference>
<comment type="caution">
    <text evidence="2">The sequence shown here is derived from an EMBL/GenBank/DDBJ whole genome shotgun (WGS) entry which is preliminary data.</text>
</comment>
<sequence length="391" mass="41568">MSRVLFCAIGQLGHLNPMITLARHVAAAGHDVRVATGPDMAGHVAHAGFPHLPIGAPGELRPEEFTEERGRRLIAELTPRWIGDLSRHVARWRPDVVVRQWLEGASMVVAAREGIPQVVVEVCLRLPPEYAVYHPALEIARAYGVDPAALDGDLWLSCYPPSFARPGTPRLPHEHHVKPLLYDLVAAGGSGGLLGTLPDGPVVYATLGTMYNMATTVFARLAEAFAGQPYHAVITTGPDCDPASVLPSPPPNVRLARYVPHSLIFERCAAVISHGGFNTVMCALAERLPLGLIPLGSDHGTNARRCAALGAAVVYPGCVEEPYLHVAPQDVDPDVVREMTASLLSDGRYRAAAARVAEETAALPGPGHAAALIDDLLAQPGSSVLRQNAAE</sequence>
<gene>
    <name evidence="2" type="ORF">BJ992_004359</name>
</gene>
<evidence type="ECO:0000313" key="2">
    <source>
        <dbReference type="EMBL" id="MBB6474928.1"/>
    </source>
</evidence>
<dbReference type="PANTHER" id="PTHR48050:SF13">
    <property type="entry name" value="STEROL 3-BETA-GLUCOSYLTRANSFERASE UGT80A2"/>
    <property type="match status" value="1"/>
</dbReference>
<proteinExistence type="predicted"/>